<organism evidence="1 2">
    <name type="scientific">Solanum pinnatisectum</name>
    <name type="common">tansyleaf nightshade</name>
    <dbReference type="NCBI Taxonomy" id="50273"/>
    <lineage>
        <taxon>Eukaryota</taxon>
        <taxon>Viridiplantae</taxon>
        <taxon>Streptophyta</taxon>
        <taxon>Embryophyta</taxon>
        <taxon>Tracheophyta</taxon>
        <taxon>Spermatophyta</taxon>
        <taxon>Magnoliopsida</taxon>
        <taxon>eudicotyledons</taxon>
        <taxon>Gunneridae</taxon>
        <taxon>Pentapetalae</taxon>
        <taxon>asterids</taxon>
        <taxon>lamiids</taxon>
        <taxon>Solanales</taxon>
        <taxon>Solanaceae</taxon>
        <taxon>Solanoideae</taxon>
        <taxon>Solaneae</taxon>
        <taxon>Solanum</taxon>
    </lineage>
</organism>
<name>A0AAV9MJ25_9SOLN</name>
<comment type="caution">
    <text evidence="1">The sequence shown here is derived from an EMBL/GenBank/DDBJ whole genome shotgun (WGS) entry which is preliminary data.</text>
</comment>
<evidence type="ECO:0000313" key="2">
    <source>
        <dbReference type="Proteomes" id="UP001311915"/>
    </source>
</evidence>
<proteinExistence type="predicted"/>
<evidence type="ECO:0000313" key="1">
    <source>
        <dbReference type="EMBL" id="KAK4737297.1"/>
    </source>
</evidence>
<reference evidence="1 2" key="1">
    <citation type="submission" date="2023-10" db="EMBL/GenBank/DDBJ databases">
        <title>Genome-Wide Identification Analysis in wild type Solanum Pinnatisectum Reveals Some Genes Defensing Phytophthora Infestans.</title>
        <authorList>
            <person name="Sun C."/>
        </authorList>
    </citation>
    <scope>NUCLEOTIDE SEQUENCE [LARGE SCALE GENOMIC DNA]</scope>
    <source>
        <strain evidence="1">LQN</strain>
        <tissue evidence="1">Leaf</tissue>
    </source>
</reference>
<dbReference type="Proteomes" id="UP001311915">
    <property type="component" value="Unassembled WGS sequence"/>
</dbReference>
<dbReference type="EMBL" id="JAWPEI010000001">
    <property type="protein sequence ID" value="KAK4737297.1"/>
    <property type="molecule type" value="Genomic_DNA"/>
</dbReference>
<keyword evidence="2" id="KW-1185">Reference proteome</keyword>
<accession>A0AAV9MJ25</accession>
<sequence>MENTYIGKSLDETIVKNLWQFVSRKKIQKEKMREGLDSKGDHVKYVDNFGNENIVGNIEQSGEKSMSTNNVLPGCKLPVICRGVISTKGDLQKRKNIFDTDLQVVLNKKIERSSHRIFGRIPDLQTNVPNQTHGDPEFPPVNTNNIFVSSTEQQLYHPQLQVQQHYLISFLSGQNNDGGSQGPIIGRSNSNFYMPFNSGDHHDFNLNRQTQNDYNLDLNQTYVTTNSTSAIMTDMNGENAIINGSGEANTNFHNFIAISNTSANEGSDLNEWENCDAYLNFHNMDDLYHNIGVSSSILPNENGNEYDQVYSIDQVCASTKLCLLLFTYLK</sequence>
<gene>
    <name evidence="1" type="ORF">R3W88_000994</name>
</gene>
<protein>
    <submittedName>
        <fullName evidence="1">Uncharacterized protein</fullName>
    </submittedName>
</protein>
<dbReference type="AlphaFoldDB" id="A0AAV9MJ25"/>